<dbReference type="GO" id="GO:0016747">
    <property type="term" value="F:acyltransferase activity, transferring groups other than amino-acyl groups"/>
    <property type="evidence" value="ECO:0007669"/>
    <property type="project" value="InterPro"/>
</dbReference>
<sequence>MGFRQGITLADRIEQVGSASSGFDYLRIGLAIGVVCWHSIVTTQGFGYEQPLWDSWRMLIGGLLPMFFALSGFLVSGSLVRTKSIGRFLSLRAIRLYPALAVEVLLSALILGPLLTKLPLSEYFSRHEFWAYFHNIIGYITFPLPGLFDDNPFPSITNVSLWTIPFELECYICLTVFALIGLKRRFLLLLAVCVMMVCATYMLAHRPNAIQFDTPPGRLLVGCFLGGVLAYLYRDRIPFSGGLFALALALHFLLTRHAWTAYLSIFPTAYVTAWLGLLNPPKRTFLLRGDYSYGLYLFAFPIQQAYAQLFPQHRVIWLATLCALAAGLAYAAFSWHCVEKPILKRKNEIIATAGRMLRPVARALSFAWPAMSRQSARGNEANIAVGETSRS</sequence>
<dbReference type="PANTHER" id="PTHR23028:SF53">
    <property type="entry name" value="ACYL_TRANSF_3 DOMAIN-CONTAINING PROTEIN"/>
    <property type="match status" value="1"/>
</dbReference>
<dbReference type="HOGENOM" id="CLU_005679_0_1_4"/>
<reference evidence="3 4" key="2">
    <citation type="journal article" date="2018" name="Int. J. Syst. Evol. Microbiol.">
        <title>Burkholderia insecticola sp. nov., a gut symbiotic bacterium of the bean bug Riptortus pedestris.</title>
        <authorList>
            <person name="Takeshita K."/>
            <person name="Tamaki H."/>
            <person name="Ohbayashi T."/>
            <person name="Meng X.-Y."/>
            <person name="Sone T."/>
            <person name="Mitani Y."/>
            <person name="Peeters C."/>
            <person name="Kikuchi Y."/>
            <person name="Vandamme P."/>
        </authorList>
    </citation>
    <scope>NUCLEOTIDE SEQUENCE [LARGE SCALE GENOMIC DNA]</scope>
    <source>
        <strain evidence="3">RPE64</strain>
    </source>
</reference>
<keyword evidence="4" id="KW-1185">Reference proteome</keyword>
<keyword evidence="1" id="KW-1133">Transmembrane helix</keyword>
<dbReference type="KEGG" id="buo:BRPE64_ACDS20030"/>
<dbReference type="STRING" id="758793.BRPE64_ACDS20030"/>
<evidence type="ECO:0000313" key="4">
    <source>
        <dbReference type="Proteomes" id="UP000013966"/>
    </source>
</evidence>
<feature type="transmembrane region" description="Helical" evidence="1">
    <location>
        <begin position="216"/>
        <end position="232"/>
    </location>
</feature>
<accession>R4WZD4</accession>
<keyword evidence="1" id="KW-0472">Membrane</keyword>
<name>R4WZD4_9BURK</name>
<keyword evidence="3" id="KW-0808">Transferase</keyword>
<gene>
    <name evidence="3" type="ORF">BRPE64_ACDS20030</name>
</gene>
<dbReference type="GO" id="GO:0016020">
    <property type="term" value="C:membrane"/>
    <property type="evidence" value="ECO:0007669"/>
    <property type="project" value="TreeGrafter"/>
</dbReference>
<protein>
    <submittedName>
        <fullName evidence="3">Probable acetyltransferase protein</fullName>
    </submittedName>
</protein>
<proteinExistence type="predicted"/>
<evidence type="ECO:0000313" key="3">
    <source>
        <dbReference type="EMBL" id="BAN23757.1"/>
    </source>
</evidence>
<feature type="transmembrane region" description="Helical" evidence="1">
    <location>
        <begin position="315"/>
        <end position="338"/>
    </location>
</feature>
<dbReference type="RefSeq" id="WP_016345907.1">
    <property type="nucleotide sequence ID" value="NC_021287.1"/>
</dbReference>
<feature type="transmembrane region" description="Helical" evidence="1">
    <location>
        <begin position="260"/>
        <end position="279"/>
    </location>
</feature>
<dbReference type="GO" id="GO:0000271">
    <property type="term" value="P:polysaccharide biosynthetic process"/>
    <property type="evidence" value="ECO:0007669"/>
    <property type="project" value="TreeGrafter"/>
</dbReference>
<evidence type="ECO:0000256" key="1">
    <source>
        <dbReference type="SAM" id="Phobius"/>
    </source>
</evidence>
<dbReference type="AlphaFoldDB" id="R4WZD4"/>
<feature type="transmembrane region" description="Helical" evidence="1">
    <location>
        <begin position="237"/>
        <end position="254"/>
    </location>
</feature>
<feature type="transmembrane region" description="Helical" evidence="1">
    <location>
        <begin position="186"/>
        <end position="204"/>
    </location>
</feature>
<dbReference type="Proteomes" id="UP000013966">
    <property type="component" value="Chromosome 1"/>
</dbReference>
<keyword evidence="1" id="KW-0812">Transmembrane</keyword>
<feature type="transmembrane region" description="Helical" evidence="1">
    <location>
        <begin position="291"/>
        <end position="309"/>
    </location>
</feature>
<feature type="transmembrane region" description="Helical" evidence="1">
    <location>
        <begin position="96"/>
        <end position="115"/>
    </location>
</feature>
<feature type="transmembrane region" description="Helical" evidence="1">
    <location>
        <begin position="56"/>
        <end position="75"/>
    </location>
</feature>
<dbReference type="InterPro" id="IPR050879">
    <property type="entry name" value="Acyltransferase_3"/>
</dbReference>
<organism evidence="3 4">
    <name type="scientific">Caballeronia insecticola</name>
    <dbReference type="NCBI Taxonomy" id="758793"/>
    <lineage>
        <taxon>Bacteria</taxon>
        <taxon>Pseudomonadati</taxon>
        <taxon>Pseudomonadota</taxon>
        <taxon>Betaproteobacteria</taxon>
        <taxon>Burkholderiales</taxon>
        <taxon>Burkholderiaceae</taxon>
        <taxon>Caballeronia</taxon>
    </lineage>
</organism>
<feature type="transmembrane region" description="Helical" evidence="1">
    <location>
        <begin position="159"/>
        <end position="179"/>
    </location>
</feature>
<dbReference type="EMBL" id="AP013058">
    <property type="protein sequence ID" value="BAN23757.1"/>
    <property type="molecule type" value="Genomic_DNA"/>
</dbReference>
<dbReference type="PATRIC" id="fig|758793.3.peg.2006"/>
<feature type="domain" description="Acyltransferase 3" evidence="2">
    <location>
        <begin position="22"/>
        <end position="329"/>
    </location>
</feature>
<dbReference type="OrthoDB" id="9767863at2"/>
<reference evidence="3 4" key="1">
    <citation type="journal article" date="2013" name="Genome Announc.">
        <title>Complete Genome Sequence of Burkholderia sp. Strain RPE64, Bacterial Symbiont of the Bean Bug Riptortus pedestris.</title>
        <authorList>
            <person name="Shibata T.F."/>
            <person name="Maeda T."/>
            <person name="Nikoh N."/>
            <person name="Yamaguchi K."/>
            <person name="Oshima K."/>
            <person name="Hattori M."/>
            <person name="Nishiyama T."/>
            <person name="Hasebe M."/>
            <person name="Fukatsu T."/>
            <person name="Kikuchi Y."/>
            <person name="Shigenobu S."/>
        </authorList>
    </citation>
    <scope>NUCLEOTIDE SEQUENCE [LARGE SCALE GENOMIC DNA]</scope>
</reference>
<evidence type="ECO:0000259" key="2">
    <source>
        <dbReference type="Pfam" id="PF01757"/>
    </source>
</evidence>
<dbReference type="InterPro" id="IPR002656">
    <property type="entry name" value="Acyl_transf_3_dom"/>
</dbReference>
<dbReference type="Pfam" id="PF01757">
    <property type="entry name" value="Acyl_transf_3"/>
    <property type="match status" value="1"/>
</dbReference>
<dbReference type="PANTHER" id="PTHR23028">
    <property type="entry name" value="ACETYLTRANSFERASE"/>
    <property type="match status" value="1"/>
</dbReference>